<accession>A0A6A6G9W5</accession>
<sequence>MESRPRVPTRARLLIEPHGRNSSSMPRGCGNVRHTRQGPRPSAWCNVVQREIRGYGCVGALCVSATSCHLQATLLERCTGRAGRCKWLHRATKTVNAKSAVQQING</sequence>
<feature type="region of interest" description="Disordered" evidence="1">
    <location>
        <begin position="18"/>
        <end position="40"/>
    </location>
</feature>
<reference evidence="3" key="1">
    <citation type="journal article" date="2020" name="Stud. Mycol.">
        <title>101 Dothideomycetes genomes: A test case for predicting lifestyles and emergence of pathogens.</title>
        <authorList>
            <person name="Haridas S."/>
            <person name="Albert R."/>
            <person name="Binder M."/>
            <person name="Bloem J."/>
            <person name="LaButti K."/>
            <person name="Salamov A."/>
            <person name="Andreopoulos B."/>
            <person name="Baker S."/>
            <person name="Barry K."/>
            <person name="Bills G."/>
            <person name="Bluhm B."/>
            <person name="Cannon C."/>
            <person name="Castanera R."/>
            <person name="Culley D."/>
            <person name="Daum C."/>
            <person name="Ezra D."/>
            <person name="Gonzalez J."/>
            <person name="Henrissat B."/>
            <person name="Kuo A."/>
            <person name="Liang C."/>
            <person name="Lipzen A."/>
            <person name="Lutzoni F."/>
            <person name="Magnuson J."/>
            <person name="Mondo S."/>
            <person name="Nolan M."/>
            <person name="Ohm R."/>
            <person name="Pangilinan J."/>
            <person name="Park H.-J."/>
            <person name="Ramirez L."/>
            <person name="Alfaro M."/>
            <person name="Sun H."/>
            <person name="Tritt A."/>
            <person name="Yoshinaga Y."/>
            <person name="Zwiers L.-H."/>
            <person name="Turgeon B."/>
            <person name="Goodwin S."/>
            <person name="Spatafora J."/>
            <person name="Crous P."/>
            <person name="Grigoriev I."/>
        </authorList>
    </citation>
    <scope>NUCLEOTIDE SEQUENCE [LARGE SCALE GENOMIC DNA]</scope>
    <source>
        <strain evidence="3">CECT 20119</strain>
    </source>
</reference>
<organism evidence="2 3">
    <name type="scientific">Elsinoe ampelina</name>
    <dbReference type="NCBI Taxonomy" id="302913"/>
    <lineage>
        <taxon>Eukaryota</taxon>
        <taxon>Fungi</taxon>
        <taxon>Dikarya</taxon>
        <taxon>Ascomycota</taxon>
        <taxon>Pezizomycotina</taxon>
        <taxon>Dothideomycetes</taxon>
        <taxon>Dothideomycetidae</taxon>
        <taxon>Myriangiales</taxon>
        <taxon>Elsinoaceae</taxon>
        <taxon>Elsinoe</taxon>
    </lineage>
</organism>
<dbReference type="EMBL" id="ML992508">
    <property type="protein sequence ID" value="KAF2222379.1"/>
    <property type="molecule type" value="Genomic_DNA"/>
</dbReference>
<dbReference type="Proteomes" id="UP000799538">
    <property type="component" value="Unassembled WGS sequence"/>
</dbReference>
<name>A0A6A6G9W5_9PEZI</name>
<gene>
    <name evidence="2" type="ORF">BDZ85DRAFT_127239</name>
</gene>
<evidence type="ECO:0000256" key="1">
    <source>
        <dbReference type="SAM" id="MobiDB-lite"/>
    </source>
</evidence>
<evidence type="ECO:0000313" key="2">
    <source>
        <dbReference type="EMBL" id="KAF2222379.1"/>
    </source>
</evidence>
<protein>
    <submittedName>
        <fullName evidence="2">Uncharacterized protein</fullName>
    </submittedName>
</protein>
<proteinExistence type="predicted"/>
<dbReference type="OrthoDB" id="10449424at2759"/>
<dbReference type="AlphaFoldDB" id="A0A6A6G9W5"/>
<evidence type="ECO:0000313" key="3">
    <source>
        <dbReference type="Proteomes" id="UP000799538"/>
    </source>
</evidence>
<keyword evidence="3" id="KW-1185">Reference proteome</keyword>